<accession>A0A9Q0Q480</accession>
<dbReference type="AlphaFoldDB" id="A0A9Q0Q480"/>
<name>A0A9Q0Q480_SALPP</name>
<keyword evidence="2" id="KW-1185">Reference proteome</keyword>
<evidence type="ECO:0000313" key="2">
    <source>
        <dbReference type="Proteomes" id="UP001151532"/>
    </source>
</evidence>
<dbReference type="OrthoDB" id="858882at2759"/>
<protein>
    <submittedName>
        <fullName evidence="1">Uncharacterized protein</fullName>
    </submittedName>
</protein>
<gene>
    <name evidence="1" type="ORF">OIU79_012683</name>
</gene>
<dbReference type="EMBL" id="JAPFFK010000017">
    <property type="protein sequence ID" value="KAJ6699472.1"/>
    <property type="molecule type" value="Genomic_DNA"/>
</dbReference>
<dbReference type="Proteomes" id="UP001151532">
    <property type="component" value="Chromosome 6"/>
</dbReference>
<evidence type="ECO:0000313" key="1">
    <source>
        <dbReference type="EMBL" id="KAJ6699472.1"/>
    </source>
</evidence>
<comment type="caution">
    <text evidence="1">The sequence shown here is derived from an EMBL/GenBank/DDBJ whole genome shotgun (WGS) entry which is preliminary data.</text>
</comment>
<proteinExistence type="predicted"/>
<organism evidence="1 2">
    <name type="scientific">Salix purpurea</name>
    <name type="common">Purple osier willow</name>
    <dbReference type="NCBI Taxonomy" id="77065"/>
    <lineage>
        <taxon>Eukaryota</taxon>
        <taxon>Viridiplantae</taxon>
        <taxon>Streptophyta</taxon>
        <taxon>Embryophyta</taxon>
        <taxon>Tracheophyta</taxon>
        <taxon>Spermatophyta</taxon>
        <taxon>Magnoliopsida</taxon>
        <taxon>eudicotyledons</taxon>
        <taxon>Gunneridae</taxon>
        <taxon>Pentapetalae</taxon>
        <taxon>rosids</taxon>
        <taxon>fabids</taxon>
        <taxon>Malpighiales</taxon>
        <taxon>Salicaceae</taxon>
        <taxon>Saliceae</taxon>
        <taxon>Salix</taxon>
    </lineage>
</organism>
<sequence length="109" mass="11967">MTHKEQHSGWDNEHPCVPLVESNTCISPAAEVADATACGMIYPSSEEEGCISWKFGFNGNFSINKCMHGVGSLRIKAANVDWFEIFSGSRFIPKRSALDRVSTESGQLN</sequence>
<reference evidence="1" key="1">
    <citation type="submission" date="2022-11" db="EMBL/GenBank/DDBJ databases">
        <authorList>
            <person name="Hyden B.L."/>
            <person name="Feng K."/>
            <person name="Yates T."/>
            <person name="Jawdy S."/>
            <person name="Smart L.B."/>
            <person name="Muchero W."/>
        </authorList>
    </citation>
    <scope>NUCLEOTIDE SEQUENCE</scope>
    <source>
        <tissue evidence="1">Shoot tip</tissue>
    </source>
</reference>
<reference evidence="1" key="2">
    <citation type="journal article" date="2023" name="Int. J. Mol. Sci.">
        <title>De Novo Assembly and Annotation of 11 Diverse Shrub Willow (Salix) Genomes Reveals Novel Gene Organization in Sex-Linked Regions.</title>
        <authorList>
            <person name="Hyden B."/>
            <person name="Feng K."/>
            <person name="Yates T.B."/>
            <person name="Jawdy S."/>
            <person name="Cereghino C."/>
            <person name="Smart L.B."/>
            <person name="Muchero W."/>
        </authorList>
    </citation>
    <scope>NUCLEOTIDE SEQUENCE</scope>
    <source>
        <tissue evidence="1">Shoot tip</tissue>
    </source>
</reference>